<keyword evidence="3" id="KW-0175">Coiled coil</keyword>
<dbReference type="SUPFAM" id="SSF55785">
    <property type="entry name" value="PYP-like sensor domain (PAS domain)"/>
    <property type="match status" value="1"/>
</dbReference>
<dbReference type="FunFam" id="3.40.50.300:FF:000006">
    <property type="entry name" value="DNA-binding transcriptional regulator NtrC"/>
    <property type="match status" value="1"/>
</dbReference>
<dbReference type="CDD" id="cd00009">
    <property type="entry name" value="AAA"/>
    <property type="match status" value="1"/>
</dbReference>
<keyword evidence="1" id="KW-0547">Nucleotide-binding</keyword>
<dbReference type="PROSITE" id="PS00676">
    <property type="entry name" value="SIGMA54_INTERACT_2"/>
    <property type="match status" value="1"/>
</dbReference>
<dbReference type="EMBL" id="DVMP01000047">
    <property type="protein sequence ID" value="HIU25310.1"/>
    <property type="molecule type" value="Genomic_DNA"/>
</dbReference>
<dbReference type="PANTHER" id="PTHR32071">
    <property type="entry name" value="TRANSCRIPTIONAL REGULATORY PROTEIN"/>
    <property type="match status" value="1"/>
</dbReference>
<dbReference type="Pfam" id="PF00989">
    <property type="entry name" value="PAS"/>
    <property type="match status" value="1"/>
</dbReference>
<dbReference type="Pfam" id="PF00158">
    <property type="entry name" value="Sigma54_activat"/>
    <property type="match status" value="1"/>
</dbReference>
<dbReference type="Proteomes" id="UP000824090">
    <property type="component" value="Unassembled WGS sequence"/>
</dbReference>
<evidence type="ECO:0000256" key="3">
    <source>
        <dbReference type="SAM" id="Coils"/>
    </source>
</evidence>
<feature type="domain" description="PAS" evidence="5">
    <location>
        <begin position="4"/>
        <end position="55"/>
    </location>
</feature>
<dbReference type="PROSITE" id="PS50045">
    <property type="entry name" value="SIGMA54_INTERACT_4"/>
    <property type="match status" value="1"/>
</dbReference>
<dbReference type="GO" id="GO:0006355">
    <property type="term" value="P:regulation of DNA-templated transcription"/>
    <property type="evidence" value="ECO:0007669"/>
    <property type="project" value="InterPro"/>
</dbReference>
<keyword evidence="2" id="KW-0067">ATP-binding</keyword>
<evidence type="ECO:0000313" key="7">
    <source>
        <dbReference type="Proteomes" id="UP000824090"/>
    </source>
</evidence>
<dbReference type="PANTHER" id="PTHR32071:SF57">
    <property type="entry name" value="C4-DICARBOXYLATE TRANSPORT TRANSCRIPTIONAL REGULATORY PROTEIN DCTD"/>
    <property type="match status" value="1"/>
</dbReference>
<dbReference type="SMART" id="SM00091">
    <property type="entry name" value="PAS"/>
    <property type="match status" value="1"/>
</dbReference>
<dbReference type="Gene3D" id="1.10.8.60">
    <property type="match status" value="1"/>
</dbReference>
<dbReference type="InterPro" id="IPR000014">
    <property type="entry name" value="PAS"/>
</dbReference>
<dbReference type="InterPro" id="IPR035965">
    <property type="entry name" value="PAS-like_dom_sf"/>
</dbReference>
<dbReference type="InterPro" id="IPR025662">
    <property type="entry name" value="Sigma_54_int_dom_ATP-bd_1"/>
</dbReference>
<organism evidence="6 7">
    <name type="scientific">Candidatus Allocopromorpha excrementigallinarum</name>
    <dbReference type="NCBI Taxonomy" id="2840742"/>
    <lineage>
        <taxon>Bacteria</taxon>
        <taxon>Bacillati</taxon>
        <taxon>Bacillota</taxon>
        <taxon>Clostridia</taxon>
        <taxon>Eubacteriales</taxon>
        <taxon>Eubacteriaceae</taxon>
        <taxon>Eubacteriaceae incertae sedis</taxon>
        <taxon>Candidatus Allocopromorpha</taxon>
    </lineage>
</organism>
<evidence type="ECO:0000259" key="4">
    <source>
        <dbReference type="PROSITE" id="PS50045"/>
    </source>
</evidence>
<evidence type="ECO:0000313" key="6">
    <source>
        <dbReference type="EMBL" id="HIU25310.1"/>
    </source>
</evidence>
<dbReference type="GO" id="GO:0005524">
    <property type="term" value="F:ATP binding"/>
    <property type="evidence" value="ECO:0007669"/>
    <property type="project" value="UniProtKB-KW"/>
</dbReference>
<dbReference type="InterPro" id="IPR002078">
    <property type="entry name" value="Sigma_54_int"/>
</dbReference>
<dbReference type="PROSITE" id="PS00675">
    <property type="entry name" value="SIGMA54_INTERACT_1"/>
    <property type="match status" value="1"/>
</dbReference>
<dbReference type="InterPro" id="IPR027417">
    <property type="entry name" value="P-loop_NTPase"/>
</dbReference>
<dbReference type="SUPFAM" id="SSF52540">
    <property type="entry name" value="P-loop containing nucleoside triphosphate hydrolases"/>
    <property type="match status" value="1"/>
</dbReference>
<dbReference type="Gene3D" id="3.30.450.20">
    <property type="entry name" value="PAS domain"/>
    <property type="match status" value="1"/>
</dbReference>
<gene>
    <name evidence="6" type="ORF">IAC50_02270</name>
</gene>
<feature type="coiled-coil region" evidence="3">
    <location>
        <begin position="116"/>
        <end position="146"/>
    </location>
</feature>
<dbReference type="InterPro" id="IPR003593">
    <property type="entry name" value="AAA+_ATPase"/>
</dbReference>
<evidence type="ECO:0000256" key="1">
    <source>
        <dbReference type="ARBA" id="ARBA00022741"/>
    </source>
</evidence>
<proteinExistence type="predicted"/>
<name>A0A9D1L5V7_9FIRM</name>
<reference evidence="6" key="1">
    <citation type="submission" date="2020-10" db="EMBL/GenBank/DDBJ databases">
        <authorList>
            <person name="Gilroy R."/>
        </authorList>
    </citation>
    <scope>NUCLEOTIDE SEQUENCE</scope>
    <source>
        <strain evidence="6">ChiHcec3-6078</strain>
    </source>
</reference>
<comment type="caution">
    <text evidence="6">The sequence shown here is derived from an EMBL/GenBank/DDBJ whole genome shotgun (WGS) entry which is preliminary data.</text>
</comment>
<dbReference type="InterPro" id="IPR025943">
    <property type="entry name" value="Sigma_54_int_dom_ATP-bd_2"/>
</dbReference>
<protein>
    <submittedName>
        <fullName evidence="6">Sigma 54-interacting transcriptional regulator</fullName>
    </submittedName>
</protein>
<sequence length="363" mass="41469">MGFDHEEVRGLLNCIRDGVFITDGEGNIVMLNKASEELSEFSEEQLIGQNVNELIKKGYFTENGDVSLKCIKSGKEESMIQKGRDEEQEITVTGVPLLENGRVKYVVVTERDVSEINRLEKELRKNKELIKEYSSQLEKYKRSENRRLKDIIYDSEAMENVISVSDSVAGKDITVLIQGESGTGKEVIANYIHNSSNRKDRPFIKVNCDAIPENLFESEFFGYEKGAFTGASEKGKEGLFELANGGTLFLDEIGIMPLHLQGKILRVLQNKEVIRVGSSKYIPVDVRIITATNTNLKDAVREGKFRLDLYYRLNVVPITIPPLRERREDIIPLARHFIEIYNRKFNSDLRIDKSGWDALYRYK</sequence>
<accession>A0A9D1L5V7</accession>
<evidence type="ECO:0000256" key="2">
    <source>
        <dbReference type="ARBA" id="ARBA00022840"/>
    </source>
</evidence>
<dbReference type="PROSITE" id="PS50112">
    <property type="entry name" value="PAS"/>
    <property type="match status" value="1"/>
</dbReference>
<dbReference type="Gene3D" id="3.40.50.300">
    <property type="entry name" value="P-loop containing nucleotide triphosphate hydrolases"/>
    <property type="match status" value="1"/>
</dbReference>
<feature type="domain" description="Sigma-54 factor interaction" evidence="4">
    <location>
        <begin position="151"/>
        <end position="363"/>
    </location>
</feature>
<reference evidence="6" key="2">
    <citation type="journal article" date="2021" name="PeerJ">
        <title>Extensive microbial diversity within the chicken gut microbiome revealed by metagenomics and culture.</title>
        <authorList>
            <person name="Gilroy R."/>
            <person name="Ravi A."/>
            <person name="Getino M."/>
            <person name="Pursley I."/>
            <person name="Horton D.L."/>
            <person name="Alikhan N.F."/>
            <person name="Baker D."/>
            <person name="Gharbi K."/>
            <person name="Hall N."/>
            <person name="Watson M."/>
            <person name="Adriaenssens E.M."/>
            <person name="Foster-Nyarko E."/>
            <person name="Jarju S."/>
            <person name="Secka A."/>
            <person name="Antonio M."/>
            <person name="Oren A."/>
            <person name="Chaudhuri R.R."/>
            <person name="La Ragione R."/>
            <person name="Hildebrand F."/>
            <person name="Pallen M.J."/>
        </authorList>
    </citation>
    <scope>NUCLEOTIDE SEQUENCE</scope>
    <source>
        <strain evidence="6">ChiHcec3-6078</strain>
    </source>
</reference>
<dbReference type="NCBIfam" id="TIGR00229">
    <property type="entry name" value="sensory_box"/>
    <property type="match status" value="1"/>
</dbReference>
<dbReference type="AlphaFoldDB" id="A0A9D1L5V7"/>
<dbReference type="SMART" id="SM00382">
    <property type="entry name" value="AAA"/>
    <property type="match status" value="1"/>
</dbReference>
<evidence type="ECO:0000259" key="5">
    <source>
        <dbReference type="PROSITE" id="PS50112"/>
    </source>
</evidence>
<dbReference type="InterPro" id="IPR013767">
    <property type="entry name" value="PAS_fold"/>
</dbReference>